<dbReference type="PANTHER" id="PTHR43685">
    <property type="entry name" value="GLYCOSYLTRANSFERASE"/>
    <property type="match status" value="1"/>
</dbReference>
<evidence type="ECO:0000256" key="2">
    <source>
        <dbReference type="ARBA" id="ARBA00022676"/>
    </source>
</evidence>
<evidence type="ECO:0000256" key="1">
    <source>
        <dbReference type="ARBA" id="ARBA00006739"/>
    </source>
</evidence>
<dbReference type="InterPro" id="IPR050834">
    <property type="entry name" value="Glycosyltransf_2"/>
</dbReference>
<feature type="domain" description="Glycosyltransferase 2-like" evidence="4">
    <location>
        <begin position="220"/>
        <end position="327"/>
    </location>
</feature>
<reference evidence="5 6" key="1">
    <citation type="submission" date="2019-02" db="EMBL/GenBank/DDBJ databases">
        <title>Sequencing the genomes of 1000 actinobacteria strains.</title>
        <authorList>
            <person name="Klenk H.-P."/>
        </authorList>
    </citation>
    <scope>NUCLEOTIDE SEQUENCE [LARGE SCALE GENOMIC DNA]</scope>
    <source>
        <strain evidence="5 6">DSM 45162</strain>
    </source>
</reference>
<dbReference type="Pfam" id="PF00535">
    <property type="entry name" value="Glycos_transf_2"/>
    <property type="match status" value="1"/>
</dbReference>
<evidence type="ECO:0000256" key="3">
    <source>
        <dbReference type="ARBA" id="ARBA00022679"/>
    </source>
</evidence>
<evidence type="ECO:0000313" key="6">
    <source>
        <dbReference type="Proteomes" id="UP000292564"/>
    </source>
</evidence>
<dbReference type="PANTHER" id="PTHR43685:SF5">
    <property type="entry name" value="GLYCOSYLTRANSFERASE EPSE-RELATED"/>
    <property type="match status" value="1"/>
</dbReference>
<keyword evidence="2" id="KW-0328">Glycosyltransferase</keyword>
<comment type="similarity">
    <text evidence="1">Belongs to the glycosyltransferase 2 family.</text>
</comment>
<name>A0A4Q7ZG60_9ACTN</name>
<dbReference type="SUPFAM" id="SSF53756">
    <property type="entry name" value="UDP-Glycosyltransferase/glycogen phosphorylase"/>
    <property type="match status" value="1"/>
</dbReference>
<dbReference type="RefSeq" id="WP_130508795.1">
    <property type="nucleotide sequence ID" value="NZ_SHKY01000001.1"/>
</dbReference>
<organism evidence="5 6">
    <name type="scientific">Krasilnikovia cinnamomea</name>
    <dbReference type="NCBI Taxonomy" id="349313"/>
    <lineage>
        <taxon>Bacteria</taxon>
        <taxon>Bacillati</taxon>
        <taxon>Actinomycetota</taxon>
        <taxon>Actinomycetes</taxon>
        <taxon>Micromonosporales</taxon>
        <taxon>Micromonosporaceae</taxon>
        <taxon>Krasilnikovia</taxon>
    </lineage>
</organism>
<dbReference type="InterPro" id="IPR001173">
    <property type="entry name" value="Glyco_trans_2-like"/>
</dbReference>
<sequence length="840" mass="91361">MPERQPASATHPTALLDDHIAVIGPALRSALPVTAIRNRSQDARLLLARAALGDAGTLAELLSAARAGDQAWLTGRQDAADPGALAALAQLLAFQDLRPDDRRDALGLLDLVHAVYGPSALSAVHQGLHAQLVLAEQGPDRVPELLAAYPDMKRTTRVGILLDLANPFAVAGREPQPWLERFQALLPEPAPVLLDPDAPTPFDRLGTAAVEPVPAPHQVSVVVPAYRPDRSLHTAVRSILAQTWQNLEVVLVDDGSPPEYDAELAAVVALDSRVRLVKLAVNAGTYAARNAGLAACGGDFVAFQDADDWSHPRRLESQVRPLLAAPRLVATTSDGLSVTDQLLINRPGVRSGRFNPSSLVFRRDEVVRRIGYFDEVRKAGDSEYIGRIGATFGVDAIRHLEMEPLALIRLSEHSLSRAEIRAYWMHPARVAYSSAYLRWHERIAAGEADPYRPRDAVERPFRAPEHLTRRPGDNASPRHYDVVMVADWRFWQSPQRAAVAELRALVQAGRRVAVAHLETYRYVRQRRLSPIAEIQQLVNDGAIDHVEIGQRTDADLVLVRHAAVLQFAGGRPGRIQAQRVVVVADRAPVRGDGTDHRYTTAACAAAARELFGADPVWWPQDPAIRRALREADPSVPVLPDDLPFVVTPADGAGPRAGLAGRRPTVGVDLCDSGGLPGERAEVLSVLRRCRDADIRVRMPDRLRPVAEAPVSWLCFEASDLEPGPFLHQLDFYLHYPHPHEVGRWSQPVLEAAAAGCVVLLPERLAPQYGDVAVYAEPDGVATALARYAADPGRYAARSRQAYELAAAAYHPGRFVARIGDLLARPGAALPVPRGALAPAR</sequence>
<dbReference type="EMBL" id="SHKY01000001">
    <property type="protein sequence ID" value="RZU49772.1"/>
    <property type="molecule type" value="Genomic_DNA"/>
</dbReference>
<gene>
    <name evidence="5" type="ORF">EV385_1526</name>
</gene>
<comment type="caution">
    <text evidence="5">The sequence shown here is derived from an EMBL/GenBank/DDBJ whole genome shotgun (WGS) entry which is preliminary data.</text>
</comment>
<dbReference type="InterPro" id="IPR029044">
    <property type="entry name" value="Nucleotide-diphossugar_trans"/>
</dbReference>
<dbReference type="GO" id="GO:0016757">
    <property type="term" value="F:glycosyltransferase activity"/>
    <property type="evidence" value="ECO:0007669"/>
    <property type="project" value="UniProtKB-KW"/>
</dbReference>
<accession>A0A4Q7ZG60</accession>
<keyword evidence="6" id="KW-1185">Reference proteome</keyword>
<proteinExistence type="inferred from homology"/>
<dbReference type="Proteomes" id="UP000292564">
    <property type="component" value="Unassembled WGS sequence"/>
</dbReference>
<evidence type="ECO:0000313" key="5">
    <source>
        <dbReference type="EMBL" id="RZU49772.1"/>
    </source>
</evidence>
<evidence type="ECO:0000259" key="4">
    <source>
        <dbReference type="Pfam" id="PF00535"/>
    </source>
</evidence>
<dbReference type="AlphaFoldDB" id="A0A4Q7ZG60"/>
<protein>
    <submittedName>
        <fullName evidence="5">Glycosyltransferase involved in cell wall biosynthesis</fullName>
    </submittedName>
</protein>
<dbReference type="SUPFAM" id="SSF53448">
    <property type="entry name" value="Nucleotide-diphospho-sugar transferases"/>
    <property type="match status" value="1"/>
</dbReference>
<dbReference type="OrthoDB" id="8549922at2"/>
<dbReference type="CDD" id="cd00761">
    <property type="entry name" value="Glyco_tranf_GTA_type"/>
    <property type="match status" value="1"/>
</dbReference>
<keyword evidence="3 5" id="KW-0808">Transferase</keyword>
<dbReference type="Gene3D" id="3.90.550.10">
    <property type="entry name" value="Spore Coat Polysaccharide Biosynthesis Protein SpsA, Chain A"/>
    <property type="match status" value="1"/>
</dbReference>